<feature type="compositionally biased region" description="Low complexity" evidence="1">
    <location>
        <begin position="82"/>
        <end position="96"/>
    </location>
</feature>
<feature type="region of interest" description="Disordered" evidence="1">
    <location>
        <begin position="1"/>
        <end position="130"/>
    </location>
</feature>
<reference evidence="2" key="1">
    <citation type="submission" date="2022-10" db="EMBL/GenBank/DDBJ databases">
        <title>The complete genomes of actinobacterial strains from the NBC collection.</title>
        <authorList>
            <person name="Joergensen T.S."/>
            <person name="Alvarez Arevalo M."/>
            <person name="Sterndorff E.B."/>
            <person name="Faurdal D."/>
            <person name="Vuksanovic O."/>
            <person name="Mourched A.-S."/>
            <person name="Charusanti P."/>
            <person name="Shaw S."/>
            <person name="Blin K."/>
            <person name="Weber T."/>
        </authorList>
    </citation>
    <scope>NUCLEOTIDE SEQUENCE</scope>
    <source>
        <strain evidence="2">NBC_01482</strain>
    </source>
</reference>
<feature type="compositionally biased region" description="Basic and acidic residues" evidence="1">
    <location>
        <begin position="97"/>
        <end position="112"/>
    </location>
</feature>
<feature type="compositionally biased region" description="Low complexity" evidence="1">
    <location>
        <begin position="37"/>
        <end position="62"/>
    </location>
</feature>
<name>A0ABZ1Z030_9NOCA</name>
<accession>A0ABZ1Z030</accession>
<evidence type="ECO:0000256" key="1">
    <source>
        <dbReference type="SAM" id="MobiDB-lite"/>
    </source>
</evidence>
<dbReference type="RefSeq" id="WP_327093605.1">
    <property type="nucleotide sequence ID" value="NZ_CP109149.1"/>
</dbReference>
<sequence>MSTGQDRERSLENEVPEGVSPTGTRTGTEGDSAASYGSAPISEAEASGAGATSAAGSAGSESAADERIAAGESTAAADERTAGGAAERTAAATSTGEAERTATDKSTGEAERTAAGGNAAAGKQEIGDQPLFGAADVERLRTAWRQLQGSFVDSPHDAVTQADDLVMATVQQLSATLAERKQSLERLWSREEDGDTEDLRLALRSYRAFFDQLVGTGK</sequence>
<feature type="compositionally biased region" description="Basic and acidic residues" evidence="1">
    <location>
        <begin position="1"/>
        <end position="12"/>
    </location>
</feature>
<organism evidence="2 3">
    <name type="scientific">Nocardia vinacea</name>
    <dbReference type="NCBI Taxonomy" id="96468"/>
    <lineage>
        <taxon>Bacteria</taxon>
        <taxon>Bacillati</taxon>
        <taxon>Actinomycetota</taxon>
        <taxon>Actinomycetes</taxon>
        <taxon>Mycobacteriales</taxon>
        <taxon>Nocardiaceae</taxon>
        <taxon>Nocardia</taxon>
    </lineage>
</organism>
<feature type="compositionally biased region" description="Low complexity" evidence="1">
    <location>
        <begin position="113"/>
        <end position="122"/>
    </location>
</feature>
<dbReference type="EMBL" id="CP109441">
    <property type="protein sequence ID" value="WUV48808.1"/>
    <property type="molecule type" value="Genomic_DNA"/>
</dbReference>
<evidence type="ECO:0000313" key="3">
    <source>
        <dbReference type="Proteomes" id="UP001432062"/>
    </source>
</evidence>
<dbReference type="Proteomes" id="UP001432062">
    <property type="component" value="Chromosome"/>
</dbReference>
<protein>
    <submittedName>
        <fullName evidence="2">Uncharacterized protein</fullName>
    </submittedName>
</protein>
<evidence type="ECO:0000313" key="2">
    <source>
        <dbReference type="EMBL" id="WUV48808.1"/>
    </source>
</evidence>
<gene>
    <name evidence="2" type="ORF">OG563_11800</name>
</gene>
<proteinExistence type="predicted"/>
<keyword evidence="3" id="KW-1185">Reference proteome</keyword>